<dbReference type="EMBL" id="CP002830">
    <property type="protein sequence ID" value="AEI65549.1"/>
    <property type="molecule type" value="Genomic_DNA"/>
</dbReference>
<dbReference type="AlphaFoldDB" id="F8CRK4"/>
<dbReference type="KEGG" id="mfu:LILAB_18235"/>
<gene>
    <name evidence="1" type="ordered locus">LILAB_18235</name>
</gene>
<evidence type="ECO:0000313" key="2">
    <source>
        <dbReference type="Proteomes" id="UP000000488"/>
    </source>
</evidence>
<protein>
    <recommendedName>
        <fullName evidence="3">Helix-turn-helix domain-containing protein</fullName>
    </recommendedName>
</protein>
<sequence length="90" mass="9936">MVRRVIREEMGASAPGRDVDLLTLAEAATLARNGGATIQLWLRRGVLTRYGTTRRILVSRRQLMDVLRQEPTELSDAAIEAQAAQYARGG</sequence>
<name>F8CRK4_MYXFH</name>
<accession>F8CRK4</accession>
<evidence type="ECO:0008006" key="3">
    <source>
        <dbReference type="Google" id="ProtNLM"/>
    </source>
</evidence>
<dbReference type="Proteomes" id="UP000000488">
    <property type="component" value="Chromosome"/>
</dbReference>
<evidence type="ECO:0000313" key="1">
    <source>
        <dbReference type="EMBL" id="AEI65549.1"/>
    </source>
</evidence>
<organism evidence="1 2">
    <name type="scientific">Myxococcus fulvus (strain ATCC BAA-855 / HW-1)</name>
    <dbReference type="NCBI Taxonomy" id="483219"/>
    <lineage>
        <taxon>Bacteria</taxon>
        <taxon>Pseudomonadati</taxon>
        <taxon>Myxococcota</taxon>
        <taxon>Myxococcia</taxon>
        <taxon>Myxococcales</taxon>
        <taxon>Cystobacterineae</taxon>
        <taxon>Myxococcaceae</taxon>
        <taxon>Myxococcus</taxon>
    </lineage>
</organism>
<proteinExistence type="predicted"/>
<reference evidence="1 2" key="1">
    <citation type="journal article" date="2011" name="J. Bacteriol.">
        <title>Genome sequence of the halotolerant marine bacterium Myxococcus fulvus HW-1.</title>
        <authorList>
            <person name="Li Z.F."/>
            <person name="Li X."/>
            <person name="Liu H."/>
            <person name="Liu X."/>
            <person name="Han K."/>
            <person name="Wu Z.H."/>
            <person name="Hu W."/>
            <person name="Li F.F."/>
            <person name="Li Y.Z."/>
        </authorList>
    </citation>
    <scope>NUCLEOTIDE SEQUENCE [LARGE SCALE GENOMIC DNA]</scope>
    <source>
        <strain evidence="2">ATCC BAA-855 / HW-1</strain>
    </source>
</reference>
<dbReference type="HOGENOM" id="CLU_2437734_0_0_7"/>